<dbReference type="OrthoDB" id="5353066at2759"/>
<keyword evidence="2" id="KW-0812">Transmembrane</keyword>
<feature type="compositionally biased region" description="Polar residues" evidence="1">
    <location>
        <begin position="14"/>
        <end position="25"/>
    </location>
</feature>
<feature type="compositionally biased region" description="Low complexity" evidence="1">
    <location>
        <begin position="168"/>
        <end position="177"/>
    </location>
</feature>
<feature type="region of interest" description="Disordered" evidence="1">
    <location>
        <begin position="381"/>
        <end position="414"/>
    </location>
</feature>
<evidence type="ECO:0000313" key="4">
    <source>
        <dbReference type="Proteomes" id="UP000562929"/>
    </source>
</evidence>
<dbReference type="EMBL" id="JAACLJ010000003">
    <property type="protein sequence ID" value="KAF4589469.1"/>
    <property type="molecule type" value="Genomic_DNA"/>
</dbReference>
<feature type="compositionally biased region" description="Polar residues" evidence="1">
    <location>
        <begin position="72"/>
        <end position="82"/>
    </location>
</feature>
<feature type="compositionally biased region" description="Polar residues" evidence="1">
    <location>
        <begin position="524"/>
        <end position="541"/>
    </location>
</feature>
<feature type="compositionally biased region" description="Low complexity" evidence="1">
    <location>
        <begin position="543"/>
        <end position="557"/>
    </location>
</feature>
<protein>
    <submittedName>
        <fullName evidence="3">Uncharacterized protein</fullName>
    </submittedName>
</protein>
<comment type="caution">
    <text evidence="3">The sequence shown here is derived from an EMBL/GenBank/DDBJ whole genome shotgun (WGS) entry which is preliminary data.</text>
</comment>
<keyword evidence="2" id="KW-1133">Transmembrane helix</keyword>
<dbReference type="Proteomes" id="UP000562929">
    <property type="component" value="Unassembled WGS sequence"/>
</dbReference>
<proteinExistence type="predicted"/>
<keyword evidence="4" id="KW-1185">Reference proteome</keyword>
<feature type="region of interest" description="Disordered" evidence="1">
    <location>
        <begin position="1"/>
        <end position="177"/>
    </location>
</feature>
<sequence length="721" mass="78754">MRPAPDDPPSRRPFSTSLDENNASVGPQRPSPTAHPDLTAFADERSGLKLPGNENEKAASEWETEAGEDDGTPSTKRTVQPNRSDRLAVQADDPLRRSTRPGHLSPEALLAHTARCAEGPFNSSSIYSTATKDGDAVDQQPEGIDDQEQQPPPEALWLHRSLSGGGKTTWSKTSSSVSMERFKYDRGIYSLMMSPVQREPPKTINAGSELAPTNSNMTFYNPAALQERGAAGRDASQQPVNQDAEVDWQTVTTERPPREAVREIELNFARGTRNNLADVSDTSAEGVHSAQLDGISAKAGYLAKSTLDDFGLDTAWQRGQGFNAEAKPNRPDQMAQTTHQLPARAAEAIRRFSNPFRQDQASSRRERPGAAFEMAKLSSSYQSLDSEPNLTGVGQPGAQGPRYTGSRNKLDQMPPKLPSVVIDSQSNWPLFKQSSDRVGGGLPHRDTRLGDTIRLPFPLISLPEAAKLQSFRRERGQEDHTDPPGFFAAKVRSARSATVSTMSSVNSPMTPLSAYVEWQAHMSARNQDQPQAASHSRQLSGQPCAPSPARLRSSSPLGGSKPKTGRKLFGEDVSDTSSVLEARILRLGEFALTAREIRAAVAHESSEMGARSEIELVETGRGRVTGRASHRGLSGKPGKSLKLLFFGIRLGTLVFPLMGILALFGHFDSTISWYSRGQRHSLLTRERFILKRQLLVEAIMYSILITALTVYYSLHGQRAEA</sequence>
<feature type="compositionally biased region" description="Basic and acidic residues" evidence="1">
    <location>
        <begin position="1"/>
        <end position="10"/>
    </location>
</feature>
<evidence type="ECO:0000313" key="3">
    <source>
        <dbReference type="EMBL" id="KAF4589469.1"/>
    </source>
</evidence>
<feature type="compositionally biased region" description="Acidic residues" evidence="1">
    <location>
        <begin position="62"/>
        <end position="71"/>
    </location>
</feature>
<feature type="transmembrane region" description="Helical" evidence="2">
    <location>
        <begin position="694"/>
        <end position="714"/>
    </location>
</feature>
<evidence type="ECO:0000256" key="2">
    <source>
        <dbReference type="SAM" id="Phobius"/>
    </source>
</evidence>
<organism evidence="3 4">
    <name type="scientific">Ophiocordyceps camponoti-floridani</name>
    <dbReference type="NCBI Taxonomy" id="2030778"/>
    <lineage>
        <taxon>Eukaryota</taxon>
        <taxon>Fungi</taxon>
        <taxon>Dikarya</taxon>
        <taxon>Ascomycota</taxon>
        <taxon>Pezizomycotina</taxon>
        <taxon>Sordariomycetes</taxon>
        <taxon>Hypocreomycetidae</taxon>
        <taxon>Hypocreales</taxon>
        <taxon>Ophiocordycipitaceae</taxon>
        <taxon>Ophiocordyceps</taxon>
    </lineage>
</organism>
<gene>
    <name evidence="3" type="ORF">GQ602_003358</name>
</gene>
<name>A0A8H4VE58_9HYPO</name>
<feature type="compositionally biased region" description="Polar residues" evidence="1">
    <location>
        <begin position="121"/>
        <end position="131"/>
    </location>
</feature>
<dbReference type="AlphaFoldDB" id="A0A8H4VE58"/>
<keyword evidence="2" id="KW-0472">Membrane</keyword>
<reference evidence="3 4" key="1">
    <citation type="journal article" date="2020" name="G3 (Bethesda)">
        <title>Genetic Underpinnings of Host Manipulation by Ophiocordyceps as Revealed by Comparative Transcriptomics.</title>
        <authorList>
            <person name="Will I."/>
            <person name="Das B."/>
            <person name="Trinh T."/>
            <person name="Brachmann A."/>
            <person name="Ohm R.A."/>
            <person name="de Bekker C."/>
        </authorList>
    </citation>
    <scope>NUCLEOTIDE SEQUENCE [LARGE SCALE GENOMIC DNA]</scope>
    <source>
        <strain evidence="3 4">EC05</strain>
    </source>
</reference>
<accession>A0A8H4VE58</accession>
<feature type="region of interest" description="Disordered" evidence="1">
    <location>
        <begin position="523"/>
        <end position="570"/>
    </location>
</feature>
<feature type="transmembrane region" description="Helical" evidence="2">
    <location>
        <begin position="643"/>
        <end position="667"/>
    </location>
</feature>
<evidence type="ECO:0000256" key="1">
    <source>
        <dbReference type="SAM" id="MobiDB-lite"/>
    </source>
</evidence>